<sequence length="433" mass="48575">MNKKSLKFVADYIRATQNEISIDESVYELAGVTPESLGFVPRPAKVISRFVKQPVLFKTSMMVLKRVWCVGGASLFFFYEMLMFYKYSRRLSGLKSERCQSGDYAVAFSSRASDVLISQVLAFEPRCWITFPWVAIKNSNSMEETKKIDVFSLVDGKDLLNAFVCAVTASREIASRKDIQQWALQSYTAFRWFAVRIAFEKLDINKIIIAEHYDRWAVLADSVVSRRKRSLGLENASVPKLVLVQHGSLSGLSAVEQLSNSVLPFELRYKLKSVTALFVYNEASQKIFEREILSSSCVRQGVTFTHFSPAINLTSFPSTSAVQVLFVGHPICEGLHIQLLNSLVQTYDVAFYYKPHPTAGTADSVRRVAWRIIEGRETFPEVDFLIAYPSTLVIEYAASGISAILHPLDLSPAFSSGLLESIKSKLDALGCKK</sequence>
<protein>
    <submittedName>
        <fullName evidence="2">Uncharacterized protein</fullName>
    </submittedName>
</protein>
<dbReference type="KEGG" id="ptv:AA957_05855"/>
<name>A0A0H5A6Q6_9PSED</name>
<organism evidence="2 3">
    <name type="scientific">Pseudomonas trivialis</name>
    <dbReference type="NCBI Taxonomy" id="200450"/>
    <lineage>
        <taxon>Bacteria</taxon>
        <taxon>Pseudomonadati</taxon>
        <taxon>Pseudomonadota</taxon>
        <taxon>Gammaproteobacteria</taxon>
        <taxon>Pseudomonadales</taxon>
        <taxon>Pseudomonadaceae</taxon>
        <taxon>Pseudomonas</taxon>
    </lineage>
</organism>
<feature type="transmembrane region" description="Helical" evidence="1">
    <location>
        <begin position="67"/>
        <end position="85"/>
    </location>
</feature>
<reference evidence="3" key="2">
    <citation type="submission" date="2015-05" db="EMBL/GenBank/DDBJ databases">
        <authorList>
            <person name="Swarnkar M.K."/>
            <person name="Vyas P."/>
            <person name="Rahi P."/>
            <person name="Thakur R."/>
            <person name="Thakur N."/>
            <person name="Singh A.K."/>
            <person name="Gulati A."/>
        </authorList>
    </citation>
    <scope>NUCLEOTIDE SEQUENCE [LARGE SCALE GENOMIC DNA]</scope>
    <source>
        <strain evidence="3">745</strain>
    </source>
</reference>
<dbReference type="RefSeq" id="WP_049709351.1">
    <property type="nucleotide sequence ID" value="NZ_CP011507.1"/>
</dbReference>
<dbReference type="EMBL" id="CP011507">
    <property type="protein sequence ID" value="AKS05643.1"/>
    <property type="molecule type" value="Genomic_DNA"/>
</dbReference>
<evidence type="ECO:0000313" key="3">
    <source>
        <dbReference type="Proteomes" id="UP000036608"/>
    </source>
</evidence>
<accession>A0A0H5A6Q6</accession>
<keyword evidence="1" id="KW-0472">Membrane</keyword>
<dbReference type="OrthoDB" id="7027042at2"/>
<proteinExistence type="predicted"/>
<gene>
    <name evidence="2" type="ORF">AA957_05855</name>
</gene>
<keyword evidence="1" id="KW-1133">Transmembrane helix</keyword>
<evidence type="ECO:0000313" key="2">
    <source>
        <dbReference type="EMBL" id="AKS05643.1"/>
    </source>
</evidence>
<dbReference type="Proteomes" id="UP000036608">
    <property type="component" value="Chromosome"/>
</dbReference>
<dbReference type="PATRIC" id="fig|200450.3.peg.1211"/>
<evidence type="ECO:0000256" key="1">
    <source>
        <dbReference type="SAM" id="Phobius"/>
    </source>
</evidence>
<reference evidence="2 3" key="1">
    <citation type="journal article" date="2015" name="Genome Announc.">
        <title>Complete Genome Sequence of the Rhizobacterium Pseudomonas trivialis Strain IHBB745 with Multiple Plant Growth-Promoting Activities and Tolerance to Desiccation and Alkalinity.</title>
        <authorList>
            <person name="Gulati A."/>
            <person name="Swarnkar M.K."/>
            <person name="Vyas P."/>
            <person name="Rahi P."/>
            <person name="Thakur R."/>
            <person name="Thakur N."/>
            <person name="Singh A.K."/>
        </authorList>
    </citation>
    <scope>NUCLEOTIDE SEQUENCE [LARGE SCALE GENOMIC DNA]</scope>
    <source>
        <strain evidence="3">745</strain>
    </source>
</reference>
<keyword evidence="1" id="KW-0812">Transmembrane</keyword>
<dbReference type="AlphaFoldDB" id="A0A0H5A6Q6"/>